<keyword evidence="3" id="KW-1185">Reference proteome</keyword>
<feature type="compositionally biased region" description="Basic and acidic residues" evidence="1">
    <location>
        <begin position="18"/>
        <end position="40"/>
    </location>
</feature>
<evidence type="ECO:0000313" key="3">
    <source>
        <dbReference type="Proteomes" id="UP000075809"/>
    </source>
</evidence>
<sequence>MFLIVEAKGIPRVPERIYEDNSRHNGDDGNEETYHPEHVQRNRVTSGRRDNCGVLSEIGFKHLHMTRVDNGFLLDGGRPANQPANQPTNHPAIQLRNSSALTDGQGASIVPDLGRDEGKIMRSFLLRFVLRAIKALDYFNCGIAIGKRSTRPENELRDWSRQKKARVFQADNNWKSNGKHGADMDQSLIWQ</sequence>
<proteinExistence type="predicted"/>
<accession>A0A151XCB5</accession>
<protein>
    <submittedName>
        <fullName evidence="2">Uncharacterized protein</fullName>
    </submittedName>
</protein>
<evidence type="ECO:0000256" key="1">
    <source>
        <dbReference type="SAM" id="MobiDB-lite"/>
    </source>
</evidence>
<reference evidence="2 3" key="1">
    <citation type="submission" date="2015-09" db="EMBL/GenBank/DDBJ databases">
        <title>Trachymyrmex zeteki WGS genome.</title>
        <authorList>
            <person name="Nygaard S."/>
            <person name="Hu H."/>
            <person name="Boomsma J."/>
            <person name="Zhang G."/>
        </authorList>
    </citation>
    <scope>NUCLEOTIDE SEQUENCE [LARGE SCALE GENOMIC DNA]</scope>
    <source>
        <strain evidence="2">Tzet28-1</strain>
        <tissue evidence="2">Whole body</tissue>
    </source>
</reference>
<dbReference type="Proteomes" id="UP000075809">
    <property type="component" value="Unassembled WGS sequence"/>
</dbReference>
<gene>
    <name evidence="2" type="ORF">ALC60_02987</name>
</gene>
<evidence type="ECO:0000313" key="2">
    <source>
        <dbReference type="EMBL" id="KYQ57938.1"/>
    </source>
</evidence>
<organism evidence="2 3">
    <name type="scientific">Mycetomoellerius zeteki</name>
    <dbReference type="NCBI Taxonomy" id="64791"/>
    <lineage>
        <taxon>Eukaryota</taxon>
        <taxon>Metazoa</taxon>
        <taxon>Ecdysozoa</taxon>
        <taxon>Arthropoda</taxon>
        <taxon>Hexapoda</taxon>
        <taxon>Insecta</taxon>
        <taxon>Pterygota</taxon>
        <taxon>Neoptera</taxon>
        <taxon>Endopterygota</taxon>
        <taxon>Hymenoptera</taxon>
        <taxon>Apocrita</taxon>
        <taxon>Aculeata</taxon>
        <taxon>Formicoidea</taxon>
        <taxon>Formicidae</taxon>
        <taxon>Myrmicinae</taxon>
        <taxon>Mycetomoellerius</taxon>
    </lineage>
</organism>
<name>A0A151XCB5_9HYME</name>
<feature type="region of interest" description="Disordered" evidence="1">
    <location>
        <begin position="18"/>
        <end position="44"/>
    </location>
</feature>
<dbReference type="EMBL" id="KQ982314">
    <property type="protein sequence ID" value="KYQ57938.1"/>
    <property type="molecule type" value="Genomic_DNA"/>
</dbReference>
<dbReference type="AlphaFoldDB" id="A0A151XCB5"/>